<evidence type="ECO:0000256" key="1">
    <source>
        <dbReference type="SAM" id="SignalP"/>
    </source>
</evidence>
<comment type="caution">
    <text evidence="3">The sequence shown here is derived from an EMBL/GenBank/DDBJ whole genome shotgun (WGS) entry which is preliminary data.</text>
</comment>
<feature type="chain" id="PRO_5046667556" evidence="1">
    <location>
        <begin position="36"/>
        <end position="365"/>
    </location>
</feature>
<dbReference type="InterPro" id="IPR011041">
    <property type="entry name" value="Quinoprot_gluc/sorb_DH_b-prop"/>
</dbReference>
<dbReference type="InterPro" id="IPR012938">
    <property type="entry name" value="Glc/Sorbosone_DH"/>
</dbReference>
<dbReference type="PANTHER" id="PTHR19328">
    <property type="entry name" value="HEDGEHOG-INTERACTING PROTEIN"/>
    <property type="match status" value="1"/>
</dbReference>
<accession>A0ABU2MLH2</accession>
<evidence type="ECO:0000313" key="3">
    <source>
        <dbReference type="EMBL" id="MDT0342454.1"/>
    </source>
</evidence>
<name>A0ABU2MLH2_9ACTN</name>
<sequence>MRYVTEHRRRVRPAVVAAALGALAAGLLAAGPATAVEEGRTHSAPVAIEELSAGWSVPWAIAWLPDGSALVTERDTHQIVRLGPGGERTVIGTVPGVVSGGDGGLLGLALSPHFAHDRTLFVFHTAENDNRVARLTYDGTALGGYEPIVTGIPKATFHNGGQLAFGPDGYLYVSTGDALQPELSQDLGSLAGKILRLTPDGRPAPTNPFGSLVYSYGHRVAHGLAWDEDGRLWSAENGQDTFDELNIIRKGRNYGWPVCEGPCAEPGMTDPLLTWAPPEAVPAGLTYTDDTLYMSSLRGQRLWRIPLDGDRPGRPEAYYTGEFGRLRAISTVPGGGALWLGNSNADQVGQQPGADSVFEVTLGAR</sequence>
<dbReference type="RefSeq" id="WP_311703585.1">
    <property type="nucleotide sequence ID" value="NZ_JAVREL010000003.1"/>
</dbReference>
<keyword evidence="1" id="KW-0732">Signal</keyword>
<feature type="domain" description="Glucose/Sorbosone dehydrogenase" evidence="2">
    <location>
        <begin position="57"/>
        <end position="346"/>
    </location>
</feature>
<dbReference type="PANTHER" id="PTHR19328:SF13">
    <property type="entry name" value="HIPL1 PROTEIN"/>
    <property type="match status" value="1"/>
</dbReference>
<proteinExistence type="predicted"/>
<feature type="signal peptide" evidence="1">
    <location>
        <begin position="1"/>
        <end position="35"/>
    </location>
</feature>
<dbReference type="Gene3D" id="2.120.10.30">
    <property type="entry name" value="TolB, C-terminal domain"/>
    <property type="match status" value="1"/>
</dbReference>
<dbReference type="Proteomes" id="UP001183246">
    <property type="component" value="Unassembled WGS sequence"/>
</dbReference>
<dbReference type="EMBL" id="JAVREL010000003">
    <property type="protein sequence ID" value="MDT0342454.1"/>
    <property type="molecule type" value="Genomic_DNA"/>
</dbReference>
<evidence type="ECO:0000259" key="2">
    <source>
        <dbReference type="Pfam" id="PF07995"/>
    </source>
</evidence>
<reference evidence="4" key="1">
    <citation type="submission" date="2023-07" db="EMBL/GenBank/DDBJ databases">
        <title>30 novel species of actinomycetes from the DSMZ collection.</title>
        <authorList>
            <person name="Nouioui I."/>
        </authorList>
    </citation>
    <scope>NUCLEOTIDE SEQUENCE [LARGE SCALE GENOMIC DNA]</scope>
    <source>
        <strain evidence="4">DSM 44938</strain>
    </source>
</reference>
<gene>
    <name evidence="3" type="ORF">RM590_07415</name>
</gene>
<evidence type="ECO:0000313" key="4">
    <source>
        <dbReference type="Proteomes" id="UP001183246"/>
    </source>
</evidence>
<protein>
    <submittedName>
        <fullName evidence="3">PQQ-dependent sugar dehydrogenase</fullName>
    </submittedName>
</protein>
<organism evidence="3 4">
    <name type="scientific">Streptomyces litchfieldiae</name>
    <dbReference type="NCBI Taxonomy" id="3075543"/>
    <lineage>
        <taxon>Bacteria</taxon>
        <taxon>Bacillati</taxon>
        <taxon>Actinomycetota</taxon>
        <taxon>Actinomycetes</taxon>
        <taxon>Kitasatosporales</taxon>
        <taxon>Streptomycetaceae</taxon>
        <taxon>Streptomyces</taxon>
    </lineage>
</organism>
<dbReference type="InterPro" id="IPR011042">
    <property type="entry name" value="6-blade_b-propeller_TolB-like"/>
</dbReference>
<keyword evidence="4" id="KW-1185">Reference proteome</keyword>
<dbReference type="SUPFAM" id="SSF50952">
    <property type="entry name" value="Soluble quinoprotein glucose dehydrogenase"/>
    <property type="match status" value="1"/>
</dbReference>
<dbReference type="Pfam" id="PF07995">
    <property type="entry name" value="GSDH"/>
    <property type="match status" value="1"/>
</dbReference>